<proteinExistence type="predicted"/>
<evidence type="ECO:0000313" key="2">
    <source>
        <dbReference type="Proteomes" id="UP000187323"/>
    </source>
</evidence>
<dbReference type="RefSeq" id="WP_076138957.1">
    <property type="nucleotide sequence ID" value="NZ_MKQM01000081.1"/>
</dbReference>
<reference evidence="1 2" key="1">
    <citation type="submission" date="2016-10" db="EMBL/GenBank/DDBJ databases">
        <title>Paenibacillus species isolates.</title>
        <authorList>
            <person name="Beno S.M."/>
        </authorList>
    </citation>
    <scope>NUCLEOTIDE SEQUENCE [LARGE SCALE GENOMIC DNA]</scope>
    <source>
        <strain evidence="1 2">FSL H7-0918</strain>
    </source>
</reference>
<name>A0AB36J553_9BACL</name>
<dbReference type="AlphaFoldDB" id="A0AB36J553"/>
<dbReference type="EMBL" id="MPTO01000052">
    <property type="protein sequence ID" value="OME10121.1"/>
    <property type="molecule type" value="Genomic_DNA"/>
</dbReference>
<dbReference type="Proteomes" id="UP000187323">
    <property type="component" value="Unassembled WGS sequence"/>
</dbReference>
<protein>
    <submittedName>
        <fullName evidence="1">Uncharacterized protein</fullName>
    </submittedName>
</protein>
<comment type="caution">
    <text evidence="1">The sequence shown here is derived from an EMBL/GenBank/DDBJ whole genome shotgun (WGS) entry which is preliminary data.</text>
</comment>
<gene>
    <name evidence="1" type="ORF">BSK47_31370</name>
</gene>
<organism evidence="1 2">
    <name type="scientific">Paenibacillus odorifer</name>
    <dbReference type="NCBI Taxonomy" id="189426"/>
    <lineage>
        <taxon>Bacteria</taxon>
        <taxon>Bacillati</taxon>
        <taxon>Bacillota</taxon>
        <taxon>Bacilli</taxon>
        <taxon>Bacillales</taxon>
        <taxon>Paenibacillaceae</taxon>
        <taxon>Paenibacillus</taxon>
    </lineage>
</organism>
<evidence type="ECO:0000313" key="1">
    <source>
        <dbReference type="EMBL" id="OME10121.1"/>
    </source>
</evidence>
<sequence>MENSIINSKIVELAVRNIRASNVNVEEAYSLALREASQYFQTDLDMPISLSVKRLIEMKI</sequence>
<accession>A0AB36J553</accession>